<feature type="domain" description="GH18" evidence="4">
    <location>
        <begin position="1"/>
        <end position="248"/>
    </location>
</feature>
<reference evidence="5 6" key="1">
    <citation type="journal article" date="2019" name="Int. J. Syst. Evol. Microbiol.">
        <title>The Global Catalogue of Microorganisms (GCM) 10K type strain sequencing project: providing services to taxonomists for standard genome sequencing and annotation.</title>
        <authorList>
            <consortium name="The Broad Institute Genomics Platform"/>
            <consortium name="The Broad Institute Genome Sequencing Center for Infectious Disease"/>
            <person name="Wu L."/>
            <person name="Ma J."/>
        </authorList>
    </citation>
    <scope>NUCLEOTIDE SEQUENCE [LARGE SCALE GENOMIC DNA]</scope>
    <source>
        <strain evidence="5 6">JCM 14718</strain>
    </source>
</reference>
<name>A0ABN2I5F0_9ACTN</name>
<dbReference type="PANTHER" id="PTHR45708:SF49">
    <property type="entry name" value="ENDOCHITINASE"/>
    <property type="match status" value="1"/>
</dbReference>
<protein>
    <recommendedName>
        <fullName evidence="1">chitinase</fullName>
        <ecNumber evidence="1">3.2.1.14</ecNumber>
    </recommendedName>
</protein>
<dbReference type="EC" id="3.2.1.14" evidence="1"/>
<keyword evidence="6" id="KW-1185">Reference proteome</keyword>
<comment type="caution">
    <text evidence="5">The sequence shown here is derived from an EMBL/GenBank/DDBJ whole genome shotgun (WGS) entry which is preliminary data.</text>
</comment>
<dbReference type="InterPro" id="IPR050542">
    <property type="entry name" value="Glycosyl_Hydrlase18_Chitinase"/>
</dbReference>
<dbReference type="SUPFAM" id="SSF51445">
    <property type="entry name" value="(Trans)glycosidases"/>
    <property type="match status" value="1"/>
</dbReference>
<dbReference type="PROSITE" id="PS51910">
    <property type="entry name" value="GH18_2"/>
    <property type="match status" value="1"/>
</dbReference>
<evidence type="ECO:0000313" key="5">
    <source>
        <dbReference type="EMBL" id="GAA1698977.1"/>
    </source>
</evidence>
<evidence type="ECO:0000256" key="2">
    <source>
        <dbReference type="ARBA" id="ARBA00022801"/>
    </source>
</evidence>
<evidence type="ECO:0000313" key="6">
    <source>
        <dbReference type="Proteomes" id="UP001500618"/>
    </source>
</evidence>
<dbReference type="InterPro" id="IPR001223">
    <property type="entry name" value="Glyco_hydro18_cat"/>
</dbReference>
<dbReference type="PANTHER" id="PTHR45708">
    <property type="entry name" value="ENDOCHITINASE"/>
    <property type="match status" value="1"/>
</dbReference>
<organism evidence="5 6">
    <name type="scientific">Fodinicola feengrottensis</name>
    <dbReference type="NCBI Taxonomy" id="435914"/>
    <lineage>
        <taxon>Bacteria</taxon>
        <taxon>Bacillati</taxon>
        <taxon>Actinomycetota</taxon>
        <taxon>Actinomycetes</taxon>
        <taxon>Mycobacteriales</taxon>
        <taxon>Fodinicola</taxon>
    </lineage>
</organism>
<keyword evidence="2" id="KW-0378">Hydrolase</keyword>
<evidence type="ECO:0000256" key="3">
    <source>
        <dbReference type="ARBA" id="ARBA00023295"/>
    </source>
</evidence>
<gene>
    <name evidence="5" type="ORF">GCM10009765_55530</name>
</gene>
<dbReference type="InterPro" id="IPR001579">
    <property type="entry name" value="Glyco_hydro_18_chit_AS"/>
</dbReference>
<evidence type="ECO:0000256" key="1">
    <source>
        <dbReference type="ARBA" id="ARBA00012729"/>
    </source>
</evidence>
<dbReference type="Gene3D" id="3.20.20.80">
    <property type="entry name" value="Glycosidases"/>
    <property type="match status" value="1"/>
</dbReference>
<sequence>MRLTSASDVDNFVSSVRAIVDRWGLDGIDVDFEQQSVALDGDDVDFRHPTTKVVINLISALKRLKSHYGRQFVLTMAPETLGVQLGHSVYGPGRDNSRDARSGAFLPIIYALRDDLTVLAVQDYNSDPILGSDNRTHQMGDADFPIAMTDMLLTGFTVAGDTNAFFPGLRADQVVVGLPANTHAARRGWIPPGAQDQVLDCLMRGQRCGSYAINRPHPSLRGLMTWSINWDSFNHFEFQRTFDAYFRR</sequence>
<dbReference type="PROSITE" id="PS01095">
    <property type="entry name" value="GH18_1"/>
    <property type="match status" value="1"/>
</dbReference>
<dbReference type="InterPro" id="IPR017853">
    <property type="entry name" value="GH"/>
</dbReference>
<dbReference type="EMBL" id="BAAANY010000021">
    <property type="protein sequence ID" value="GAA1698977.1"/>
    <property type="molecule type" value="Genomic_DNA"/>
</dbReference>
<accession>A0ABN2I5F0</accession>
<evidence type="ECO:0000259" key="4">
    <source>
        <dbReference type="PROSITE" id="PS51910"/>
    </source>
</evidence>
<keyword evidence="3" id="KW-0326">Glycosidase</keyword>
<dbReference type="Proteomes" id="UP001500618">
    <property type="component" value="Unassembled WGS sequence"/>
</dbReference>
<proteinExistence type="predicted"/>